<evidence type="ECO:0000313" key="2">
    <source>
        <dbReference type="EMBL" id="WNO04297.1"/>
    </source>
</evidence>
<accession>A0ABZ0AXD2</accession>
<reference evidence="2 3" key="1">
    <citation type="submission" date="2023-08" db="EMBL/GenBank/DDBJ databases">
        <title>Rhodoferax potami sp. nov. and Rhodoferax mekongensis sp. nov., isolated from the Mekong River in Thailand.</title>
        <authorList>
            <person name="Kitikhun S."/>
            <person name="Charoenyingcharoen P."/>
            <person name="Siriarchawattana P."/>
            <person name="Likhitrattanapisal S."/>
            <person name="Nilsakha T."/>
            <person name="Chanpet A."/>
            <person name="Rattanawaree P."/>
            <person name="Ingsriswang S."/>
        </authorList>
    </citation>
    <scope>NUCLEOTIDE SEQUENCE [LARGE SCALE GENOMIC DNA]</scope>
    <source>
        <strain evidence="2 3">TBRC 17307</strain>
    </source>
</reference>
<protein>
    <submittedName>
        <fullName evidence="2">PEP-CTERM sorting domain-containing protein</fullName>
    </submittedName>
</protein>
<evidence type="ECO:0000259" key="1">
    <source>
        <dbReference type="Pfam" id="PF07589"/>
    </source>
</evidence>
<keyword evidence="3" id="KW-1185">Reference proteome</keyword>
<feature type="domain" description="Ice-binding protein C-terminal" evidence="1">
    <location>
        <begin position="142"/>
        <end position="166"/>
    </location>
</feature>
<dbReference type="NCBIfam" id="TIGR02595">
    <property type="entry name" value="PEP_CTERM"/>
    <property type="match status" value="1"/>
</dbReference>
<dbReference type="Pfam" id="PF07589">
    <property type="entry name" value="PEP-CTERM"/>
    <property type="match status" value="1"/>
</dbReference>
<sequence length="169" mass="17654">MGVSPLSGSERTPGEIDIGESIKGSFSHAVQIKNFSVGLLFNGPEYKDVKEKAVVSVVYADNSKASFSLIATGDTNATWSVSGSTVNMLSQATLGKGGAWSVVNPFGNKLVKSIAFGADYGTPSCKGCTNQSDYTFMSITAAVPEPETYAMLLAGLAAIGAMVRRKKKV</sequence>
<dbReference type="EMBL" id="CP132507">
    <property type="protein sequence ID" value="WNO04297.1"/>
    <property type="molecule type" value="Genomic_DNA"/>
</dbReference>
<dbReference type="Proteomes" id="UP001302257">
    <property type="component" value="Chromosome"/>
</dbReference>
<evidence type="ECO:0000313" key="3">
    <source>
        <dbReference type="Proteomes" id="UP001302257"/>
    </source>
</evidence>
<organism evidence="2 3">
    <name type="scientific">Rhodoferax mekongensis</name>
    <dbReference type="NCBI Taxonomy" id="3068341"/>
    <lineage>
        <taxon>Bacteria</taxon>
        <taxon>Pseudomonadati</taxon>
        <taxon>Pseudomonadota</taxon>
        <taxon>Betaproteobacteria</taxon>
        <taxon>Burkholderiales</taxon>
        <taxon>Comamonadaceae</taxon>
        <taxon>Rhodoferax</taxon>
    </lineage>
</organism>
<name>A0ABZ0AXD2_9BURK</name>
<dbReference type="InterPro" id="IPR013424">
    <property type="entry name" value="Ice-binding_C"/>
</dbReference>
<gene>
    <name evidence="2" type="ORF">RAN89_15525</name>
</gene>
<proteinExistence type="predicted"/>